<reference evidence="2 3" key="1">
    <citation type="journal article" date="2016" name="Proc. Natl. Acad. Sci. U.S.A.">
        <title>Comparative genomics of biotechnologically important yeasts.</title>
        <authorList>
            <person name="Riley R."/>
            <person name="Haridas S."/>
            <person name="Wolfe K.H."/>
            <person name="Lopes M.R."/>
            <person name="Hittinger C.T."/>
            <person name="Goeker M."/>
            <person name="Salamov A.A."/>
            <person name="Wisecaver J.H."/>
            <person name="Long T.M."/>
            <person name="Calvey C.H."/>
            <person name="Aerts A.L."/>
            <person name="Barry K.W."/>
            <person name="Choi C."/>
            <person name="Clum A."/>
            <person name="Coughlan A.Y."/>
            <person name="Deshpande S."/>
            <person name="Douglass A.P."/>
            <person name="Hanson S.J."/>
            <person name="Klenk H.-P."/>
            <person name="LaButti K.M."/>
            <person name="Lapidus A."/>
            <person name="Lindquist E.A."/>
            <person name="Lipzen A.M."/>
            <person name="Meier-Kolthoff J.P."/>
            <person name="Ohm R.A."/>
            <person name="Otillar R.P."/>
            <person name="Pangilinan J.L."/>
            <person name="Peng Y."/>
            <person name="Rokas A."/>
            <person name="Rosa C.A."/>
            <person name="Scheuner C."/>
            <person name="Sibirny A.A."/>
            <person name="Slot J.C."/>
            <person name="Stielow J.B."/>
            <person name="Sun H."/>
            <person name="Kurtzman C.P."/>
            <person name="Blackwell M."/>
            <person name="Grigoriev I.V."/>
            <person name="Jeffries T.W."/>
        </authorList>
    </citation>
    <scope>NUCLEOTIDE SEQUENCE [LARGE SCALE GENOMIC DNA]</scope>
    <source>
        <strain evidence="2 3">NRRL Y-11557</strain>
    </source>
</reference>
<evidence type="ECO:0000313" key="3">
    <source>
        <dbReference type="Proteomes" id="UP000094385"/>
    </source>
</evidence>
<proteinExistence type="predicted"/>
<dbReference type="Proteomes" id="UP000094385">
    <property type="component" value="Unassembled WGS sequence"/>
</dbReference>
<evidence type="ECO:0000256" key="1">
    <source>
        <dbReference type="SAM" id="SignalP"/>
    </source>
</evidence>
<accession>A0A1E3Q574</accession>
<dbReference type="EMBL" id="KV454296">
    <property type="protein sequence ID" value="ODQ72292.1"/>
    <property type="molecule type" value="Genomic_DNA"/>
</dbReference>
<sequence length="171" mass="19158">MAFNKRLPILVSLLALLLNNVRAVDQKVDTTLCFVKACHMDDSQSECTGTYWYLSDLNALSYGCLFYDGSTMEKKRYYKIYAQSYQWGLQSTLVYFYDNNESPGKTIAFAKFKNSAYHFVAAQDLTGNSTAYINDGILQPVLSACAAPYSVWSNTRVATSIEANGYAVYNS</sequence>
<evidence type="ECO:0008006" key="4">
    <source>
        <dbReference type="Google" id="ProtNLM"/>
    </source>
</evidence>
<name>A0A1E3Q574_LIPST</name>
<gene>
    <name evidence="2" type="ORF">LIPSTDRAFT_73041</name>
</gene>
<organism evidence="2 3">
    <name type="scientific">Lipomyces starkeyi NRRL Y-11557</name>
    <dbReference type="NCBI Taxonomy" id="675824"/>
    <lineage>
        <taxon>Eukaryota</taxon>
        <taxon>Fungi</taxon>
        <taxon>Dikarya</taxon>
        <taxon>Ascomycota</taxon>
        <taxon>Saccharomycotina</taxon>
        <taxon>Lipomycetes</taxon>
        <taxon>Lipomycetales</taxon>
        <taxon>Lipomycetaceae</taxon>
        <taxon>Lipomyces</taxon>
    </lineage>
</organism>
<keyword evidence="3" id="KW-1185">Reference proteome</keyword>
<dbReference type="AlphaFoldDB" id="A0A1E3Q574"/>
<feature type="signal peptide" evidence="1">
    <location>
        <begin position="1"/>
        <end position="23"/>
    </location>
</feature>
<dbReference type="OrthoDB" id="10287436at2759"/>
<keyword evidence="1" id="KW-0732">Signal</keyword>
<feature type="chain" id="PRO_5009134090" description="Secreted protein" evidence="1">
    <location>
        <begin position="24"/>
        <end position="171"/>
    </location>
</feature>
<protein>
    <recommendedName>
        <fullName evidence="4">Secreted protein</fullName>
    </recommendedName>
</protein>
<evidence type="ECO:0000313" key="2">
    <source>
        <dbReference type="EMBL" id="ODQ72292.1"/>
    </source>
</evidence>